<name>M2QSX8_9PSEU</name>
<reference evidence="2 4" key="2">
    <citation type="submission" date="2017-02" db="EMBL/GenBank/DDBJ databases">
        <title>Amycolatopsis azurea DSM 43854 draft genome.</title>
        <authorList>
            <person name="Mayilraj S."/>
        </authorList>
    </citation>
    <scope>NUCLEOTIDE SEQUENCE [LARGE SCALE GENOMIC DNA]</scope>
    <source>
        <strain evidence="2 4">DSM 43854</strain>
    </source>
</reference>
<dbReference type="EMBL" id="MUXN01000004">
    <property type="protein sequence ID" value="OOC07556.1"/>
    <property type="molecule type" value="Genomic_DNA"/>
</dbReference>
<dbReference type="Proteomes" id="UP000188551">
    <property type="component" value="Unassembled WGS sequence"/>
</dbReference>
<comment type="caution">
    <text evidence="1">The sequence shown here is derived from an EMBL/GenBank/DDBJ whole genome shotgun (WGS) entry which is preliminary data.</text>
</comment>
<accession>M2QSX8</accession>
<keyword evidence="4" id="KW-1185">Reference proteome</keyword>
<evidence type="ECO:0000313" key="3">
    <source>
        <dbReference type="Proteomes" id="UP000014137"/>
    </source>
</evidence>
<proteinExistence type="predicted"/>
<evidence type="ECO:0000313" key="2">
    <source>
        <dbReference type="EMBL" id="OOC07556.1"/>
    </source>
</evidence>
<evidence type="ECO:0000313" key="1">
    <source>
        <dbReference type="EMBL" id="EMD29626.1"/>
    </source>
</evidence>
<protein>
    <submittedName>
        <fullName evidence="1">Uncharacterized protein</fullName>
    </submittedName>
</protein>
<dbReference type="AlphaFoldDB" id="M2QSX8"/>
<dbReference type="EMBL" id="ANMG01000003">
    <property type="protein sequence ID" value="EMD29626.1"/>
    <property type="molecule type" value="Genomic_DNA"/>
</dbReference>
<dbReference type="Proteomes" id="UP000014137">
    <property type="component" value="Unassembled WGS sequence"/>
</dbReference>
<evidence type="ECO:0000313" key="4">
    <source>
        <dbReference type="Proteomes" id="UP000188551"/>
    </source>
</evidence>
<dbReference type="PATRIC" id="fig|1238180.3.peg.382"/>
<reference evidence="1 3" key="1">
    <citation type="submission" date="2012-10" db="EMBL/GenBank/DDBJ databases">
        <title>Genome assembly of Amycolatopsis azurea DSM 43854.</title>
        <authorList>
            <person name="Khatri I."/>
            <person name="Kaur I."/>
            <person name="Subramanian S."/>
            <person name="Mayilraj S."/>
        </authorList>
    </citation>
    <scope>NUCLEOTIDE SEQUENCE [LARGE SCALE GENOMIC DNA]</scope>
    <source>
        <strain evidence="1 3">DSM 43854</strain>
    </source>
</reference>
<sequence length="110" mass="12368">MAEWDGEILFNPDQGLAVPSMWSLLMRDVVAFDTDFVSWAAAWAQLPTNEQIPFAVTSLREARERTGLSMPELVEQAQHQVNETWRRLQGINLTGRPSSRRGPFPADAKG</sequence>
<gene>
    <name evidence="2" type="ORF">B0293_07765</name>
    <name evidence="1" type="ORF">C791_2985</name>
</gene>
<organism evidence="1 3">
    <name type="scientific">Amycolatopsis azurea DSM 43854</name>
    <dbReference type="NCBI Taxonomy" id="1238180"/>
    <lineage>
        <taxon>Bacteria</taxon>
        <taxon>Bacillati</taxon>
        <taxon>Actinomycetota</taxon>
        <taxon>Actinomycetes</taxon>
        <taxon>Pseudonocardiales</taxon>
        <taxon>Pseudonocardiaceae</taxon>
        <taxon>Amycolatopsis</taxon>
    </lineage>
</organism>